<dbReference type="InterPro" id="IPR036908">
    <property type="entry name" value="RlpA-like_sf"/>
</dbReference>
<dbReference type="Proteomes" id="UP000255000">
    <property type="component" value="Unassembled WGS sequence"/>
</dbReference>
<evidence type="ECO:0000256" key="3">
    <source>
        <dbReference type="HAMAP-Rule" id="MF_02071"/>
    </source>
</evidence>
<dbReference type="NCBIfam" id="TIGR00413">
    <property type="entry name" value="rlpA"/>
    <property type="match status" value="1"/>
</dbReference>
<dbReference type="Gene3D" id="2.40.40.10">
    <property type="entry name" value="RlpA-like domain"/>
    <property type="match status" value="1"/>
</dbReference>
<name>A0A378ZPP4_9HYPH</name>
<dbReference type="Pfam" id="PF03330">
    <property type="entry name" value="DPBB_1"/>
    <property type="match status" value="1"/>
</dbReference>
<dbReference type="PANTHER" id="PTHR34183:SF8">
    <property type="entry name" value="ENDOLYTIC PEPTIDOGLYCAN TRANSGLYCOSYLASE RLPA-RELATED"/>
    <property type="match status" value="1"/>
</dbReference>
<keyword evidence="2 3" id="KW-0961">Cell wall biogenesis/degradation</keyword>
<comment type="function">
    <text evidence="3">Lytic transglycosylase with a strong preference for naked glycan strands that lack stem peptides.</text>
</comment>
<evidence type="ECO:0000313" key="7">
    <source>
        <dbReference type="Proteomes" id="UP000255000"/>
    </source>
</evidence>
<organism evidence="6 7">
    <name type="scientific">Pannonibacter phragmitetus</name>
    <dbReference type="NCBI Taxonomy" id="121719"/>
    <lineage>
        <taxon>Bacteria</taxon>
        <taxon>Pseudomonadati</taxon>
        <taxon>Pseudomonadota</taxon>
        <taxon>Alphaproteobacteria</taxon>
        <taxon>Hyphomicrobiales</taxon>
        <taxon>Stappiaceae</taxon>
        <taxon>Pannonibacter</taxon>
    </lineage>
</organism>
<protein>
    <recommendedName>
        <fullName evidence="3">Endolytic peptidoglycan transglycosylase RlpA</fullName>
        <ecNumber evidence="3">4.2.2.-</ecNumber>
    </recommendedName>
</protein>
<evidence type="ECO:0000313" key="6">
    <source>
        <dbReference type="EMBL" id="SUA99226.1"/>
    </source>
</evidence>
<dbReference type="SUPFAM" id="SSF50685">
    <property type="entry name" value="Barwin-like endoglucanases"/>
    <property type="match status" value="1"/>
</dbReference>
<dbReference type="EMBL" id="UGSK01000001">
    <property type="protein sequence ID" value="SUA99226.1"/>
    <property type="molecule type" value="Genomic_DNA"/>
</dbReference>
<evidence type="ECO:0000259" key="5">
    <source>
        <dbReference type="Pfam" id="PF03330"/>
    </source>
</evidence>
<dbReference type="PANTHER" id="PTHR34183">
    <property type="entry name" value="ENDOLYTIC PEPTIDOGLYCAN TRANSGLYCOSYLASE RLPA"/>
    <property type="match status" value="1"/>
</dbReference>
<dbReference type="CDD" id="cd22268">
    <property type="entry name" value="DPBB_RlpA-like"/>
    <property type="match status" value="1"/>
</dbReference>
<dbReference type="EC" id="4.2.2.-" evidence="3"/>
<dbReference type="GO" id="GO:0071555">
    <property type="term" value="P:cell wall organization"/>
    <property type="evidence" value="ECO:0007669"/>
    <property type="project" value="UniProtKB-KW"/>
</dbReference>
<proteinExistence type="inferred from homology"/>
<evidence type="ECO:0000256" key="4">
    <source>
        <dbReference type="RuleBase" id="RU003495"/>
    </source>
</evidence>
<feature type="domain" description="RlpA-like protein double-psi beta-barrel" evidence="5">
    <location>
        <begin position="4"/>
        <end position="78"/>
    </location>
</feature>
<dbReference type="InterPro" id="IPR034718">
    <property type="entry name" value="RlpA"/>
</dbReference>
<evidence type="ECO:0000256" key="1">
    <source>
        <dbReference type="ARBA" id="ARBA00023239"/>
    </source>
</evidence>
<dbReference type="GO" id="GO:0008932">
    <property type="term" value="F:lytic endotransglycosylase activity"/>
    <property type="evidence" value="ECO:0007669"/>
    <property type="project" value="UniProtKB-UniRule"/>
</dbReference>
<reference evidence="6 7" key="1">
    <citation type="submission" date="2018-06" db="EMBL/GenBank/DDBJ databases">
        <authorList>
            <consortium name="Pathogen Informatics"/>
            <person name="Doyle S."/>
        </authorList>
    </citation>
    <scope>NUCLEOTIDE SEQUENCE [LARGE SCALE GENOMIC DNA]</scope>
    <source>
        <strain evidence="6 7">NCTC13350</strain>
    </source>
</reference>
<sequence>MTSKTASGERANPNMLTAAHRSLPFGTVVTVINLDNGRQVKVRINDRGPFARSRVIDVTRQAANELGFTGKGTARVKVVGPHGNTLRAGKHC</sequence>
<comment type="similarity">
    <text evidence="3 4">Belongs to the RlpA family.</text>
</comment>
<dbReference type="InterPro" id="IPR012997">
    <property type="entry name" value="RplA"/>
</dbReference>
<dbReference type="HAMAP" id="MF_02071">
    <property type="entry name" value="RlpA"/>
    <property type="match status" value="1"/>
</dbReference>
<evidence type="ECO:0000256" key="2">
    <source>
        <dbReference type="ARBA" id="ARBA00023316"/>
    </source>
</evidence>
<dbReference type="GO" id="GO:0000270">
    <property type="term" value="P:peptidoglycan metabolic process"/>
    <property type="evidence" value="ECO:0007669"/>
    <property type="project" value="UniProtKB-UniRule"/>
</dbReference>
<accession>A0A378ZPP4</accession>
<dbReference type="AlphaFoldDB" id="A0A378ZPP4"/>
<keyword evidence="1 3" id="KW-0456">Lyase</keyword>
<gene>
    <name evidence="3" type="primary">rlpA</name>
    <name evidence="6" type="ORF">NCTC13350_00120</name>
</gene>
<dbReference type="InterPro" id="IPR009009">
    <property type="entry name" value="RlpA-like_DPBB"/>
</dbReference>